<organism evidence="3 4">
    <name type="scientific">Phenylobacterium koreense</name>
    <dbReference type="NCBI Taxonomy" id="266125"/>
    <lineage>
        <taxon>Bacteria</taxon>
        <taxon>Pseudomonadati</taxon>
        <taxon>Pseudomonadota</taxon>
        <taxon>Alphaproteobacteria</taxon>
        <taxon>Caulobacterales</taxon>
        <taxon>Caulobacteraceae</taxon>
        <taxon>Phenylobacterium</taxon>
    </lineage>
</organism>
<dbReference type="PANTHER" id="PTHR30157">
    <property type="entry name" value="FERRIC REDUCTASE, NADPH-DEPENDENT"/>
    <property type="match status" value="1"/>
</dbReference>
<gene>
    <name evidence="3" type="ORF">ABID41_002468</name>
</gene>
<dbReference type="InterPro" id="IPR013113">
    <property type="entry name" value="SIP_FAD-bd"/>
</dbReference>
<dbReference type="Proteomes" id="UP001549110">
    <property type="component" value="Unassembled WGS sequence"/>
</dbReference>
<dbReference type="Gene3D" id="3.40.50.80">
    <property type="entry name" value="Nucleotide-binding domain of ferredoxin-NADP reductase (FNR) module"/>
    <property type="match status" value="1"/>
</dbReference>
<feature type="domain" description="FAD-binding FR-type" evidence="2">
    <location>
        <begin position="24"/>
        <end position="128"/>
    </location>
</feature>
<evidence type="ECO:0000313" key="4">
    <source>
        <dbReference type="Proteomes" id="UP001549110"/>
    </source>
</evidence>
<dbReference type="Pfam" id="PF08021">
    <property type="entry name" value="FAD_binding_9"/>
    <property type="match status" value="1"/>
</dbReference>
<evidence type="ECO:0000313" key="3">
    <source>
        <dbReference type="EMBL" id="MET3527350.1"/>
    </source>
</evidence>
<dbReference type="PANTHER" id="PTHR30157:SF0">
    <property type="entry name" value="NADPH-DEPENDENT FERRIC-CHELATE REDUCTASE"/>
    <property type="match status" value="1"/>
</dbReference>
<comment type="similarity">
    <text evidence="1">Belongs to the SIP oxidoreductase family.</text>
</comment>
<reference evidence="3 4" key="1">
    <citation type="submission" date="2024-06" db="EMBL/GenBank/DDBJ databases">
        <title>Genomic Encyclopedia of Type Strains, Phase IV (KMG-IV): sequencing the most valuable type-strain genomes for metagenomic binning, comparative biology and taxonomic classification.</title>
        <authorList>
            <person name="Goeker M."/>
        </authorList>
    </citation>
    <scope>NUCLEOTIDE SEQUENCE [LARGE SCALE GENOMIC DNA]</scope>
    <source>
        <strain evidence="3 4">DSM 17809</strain>
    </source>
</reference>
<evidence type="ECO:0000259" key="2">
    <source>
        <dbReference type="PROSITE" id="PS51384"/>
    </source>
</evidence>
<dbReference type="InterPro" id="IPR017927">
    <property type="entry name" value="FAD-bd_FR_type"/>
</dbReference>
<dbReference type="SUPFAM" id="SSF63380">
    <property type="entry name" value="Riboflavin synthase domain-like"/>
    <property type="match status" value="1"/>
</dbReference>
<sequence length="261" mass="28312">MSTQDAQSPPAESQIAEMMRRRGLKEWWLTVAATAPVTPLMRRVTVKVEGKEAFEPTPGQDMVLLLPDLTGNLGRRHYTIRRYDPASGLADIDLVIHSKTSPGARWALEAAPGDTVSAFGPRGRNVIRPGADWRLFVGDETCIPAIFGMIEALPAGATAHAIIEVADEGEKQALATSDGVTIDWLTRAGAPAAPMSAGLIERLANYQTPAGHGHIYVLGETGTIRRQRHDLLDRGFGKDQIFGEGYWRPGRVGGHDHLAEH</sequence>
<dbReference type="InterPro" id="IPR007037">
    <property type="entry name" value="SIP_rossman_dom"/>
</dbReference>
<dbReference type="PROSITE" id="PS51384">
    <property type="entry name" value="FAD_FR"/>
    <property type="match status" value="1"/>
</dbReference>
<evidence type="ECO:0000256" key="1">
    <source>
        <dbReference type="ARBA" id="ARBA00035644"/>
    </source>
</evidence>
<dbReference type="InterPro" id="IPR039374">
    <property type="entry name" value="SIP_fam"/>
</dbReference>
<dbReference type="Pfam" id="PF04954">
    <property type="entry name" value="SIP"/>
    <property type="match status" value="1"/>
</dbReference>
<dbReference type="InterPro" id="IPR039261">
    <property type="entry name" value="FNR_nucleotide-bd"/>
</dbReference>
<dbReference type="RefSeq" id="WP_331930718.1">
    <property type="nucleotide sequence ID" value="NZ_JBEPLU010000002.1"/>
</dbReference>
<name>A0ABV2EJW8_9CAUL</name>
<dbReference type="CDD" id="cd06193">
    <property type="entry name" value="siderophore_interacting"/>
    <property type="match status" value="1"/>
</dbReference>
<dbReference type="Gene3D" id="2.40.30.10">
    <property type="entry name" value="Translation factors"/>
    <property type="match status" value="1"/>
</dbReference>
<comment type="caution">
    <text evidence="3">The sequence shown here is derived from an EMBL/GenBank/DDBJ whole genome shotgun (WGS) entry which is preliminary data.</text>
</comment>
<proteinExistence type="inferred from homology"/>
<accession>A0ABV2EJW8</accession>
<dbReference type="InterPro" id="IPR017938">
    <property type="entry name" value="Riboflavin_synthase-like_b-brl"/>
</dbReference>
<keyword evidence="4" id="KW-1185">Reference proteome</keyword>
<protein>
    <submittedName>
        <fullName evidence="3">NADPH-dependent ferric siderophore reductase</fullName>
    </submittedName>
</protein>
<dbReference type="EMBL" id="JBEPLU010000002">
    <property type="protein sequence ID" value="MET3527350.1"/>
    <property type="molecule type" value="Genomic_DNA"/>
</dbReference>